<protein>
    <submittedName>
        <fullName evidence="1">Uncharacterized protein</fullName>
    </submittedName>
</protein>
<comment type="caution">
    <text evidence="1">The sequence shown here is derived from an EMBL/GenBank/DDBJ whole genome shotgun (WGS) entry which is preliminary data.</text>
</comment>
<evidence type="ECO:0000313" key="1">
    <source>
        <dbReference type="EMBL" id="RZS97287.1"/>
    </source>
</evidence>
<sequence>MKHKLAIWFLFLAQIMMLGHNFIPHHHQDPFESPFLKSHHCSQHHHDNAHGILETVFSLVPHSEKGMEVMNCVHFERPVKKHTFTISGILTEEFKIKRKLLLDEESLTLYKAHFDPLFKLLPSGLRAPPFFS</sequence>
<dbReference type="EMBL" id="SGXG01000001">
    <property type="protein sequence ID" value="RZS97287.1"/>
    <property type="molecule type" value="Genomic_DNA"/>
</dbReference>
<dbReference type="AlphaFoldDB" id="A0A4Q7PBC5"/>
<keyword evidence="2" id="KW-1185">Reference proteome</keyword>
<reference evidence="1 2" key="1">
    <citation type="submission" date="2019-02" db="EMBL/GenBank/DDBJ databases">
        <title>Genomic Encyclopedia of Archaeal and Bacterial Type Strains, Phase II (KMG-II): from individual species to whole genera.</title>
        <authorList>
            <person name="Goeker M."/>
        </authorList>
    </citation>
    <scope>NUCLEOTIDE SEQUENCE [LARGE SCALE GENOMIC DNA]</scope>
    <source>
        <strain evidence="1 2">DSM 21411</strain>
    </source>
</reference>
<gene>
    <name evidence="1" type="ORF">BC751_2892</name>
</gene>
<accession>A0A4Q7PBC5</accession>
<dbReference type="Proteomes" id="UP000292209">
    <property type="component" value="Unassembled WGS sequence"/>
</dbReference>
<name>A0A4Q7PBC5_9BACT</name>
<evidence type="ECO:0000313" key="2">
    <source>
        <dbReference type="Proteomes" id="UP000292209"/>
    </source>
</evidence>
<organism evidence="1 2">
    <name type="scientific">Cecembia calidifontis</name>
    <dbReference type="NCBI Taxonomy" id="1187080"/>
    <lineage>
        <taxon>Bacteria</taxon>
        <taxon>Pseudomonadati</taxon>
        <taxon>Bacteroidota</taxon>
        <taxon>Cytophagia</taxon>
        <taxon>Cytophagales</taxon>
        <taxon>Cyclobacteriaceae</taxon>
        <taxon>Cecembia</taxon>
    </lineage>
</organism>
<proteinExistence type="predicted"/>